<evidence type="ECO:0000313" key="1">
    <source>
        <dbReference type="EMBL" id="TSE29453.1"/>
    </source>
</evidence>
<reference evidence="1 2" key="1">
    <citation type="submission" date="2019-07" db="EMBL/GenBank/DDBJ databases">
        <title>Tepidimonas thermarum AA-1 draft genome.</title>
        <authorList>
            <person name="Da Costa M.S."/>
            <person name="Froufe H.J.C."/>
            <person name="Egas C."/>
            <person name="Albuquerque L."/>
        </authorList>
    </citation>
    <scope>NUCLEOTIDE SEQUENCE [LARGE SCALE GENOMIC DNA]</scope>
    <source>
        <strain evidence="1 2">AA-1</strain>
    </source>
</reference>
<dbReference type="OrthoDB" id="3078668at2"/>
<dbReference type="Proteomes" id="UP000318542">
    <property type="component" value="Unassembled WGS sequence"/>
</dbReference>
<name>A0A554X0X4_9BURK</name>
<evidence type="ECO:0000313" key="2">
    <source>
        <dbReference type="Proteomes" id="UP000318542"/>
    </source>
</evidence>
<protein>
    <submittedName>
        <fullName evidence="1">Phage major tail tube protein</fullName>
    </submittedName>
</protein>
<dbReference type="EMBL" id="VJOL01000025">
    <property type="protein sequence ID" value="TSE29453.1"/>
    <property type="molecule type" value="Genomic_DNA"/>
</dbReference>
<accession>A0A554X0X4</accession>
<proteinExistence type="predicted"/>
<dbReference type="RefSeq" id="WP_143902503.1">
    <property type="nucleotide sequence ID" value="NZ_VJOL01000025.1"/>
</dbReference>
<gene>
    <name evidence="1" type="ORF">Tther_01502</name>
</gene>
<sequence>MAIELPHVLKNMNLFVDGRGYAGRVDEIKLPKLTLKTEEHRAGGMDIPVELELGMDKLEAELTISDFDPEVFKLFGLLDSTRTQITLRGAIQAQGTVARPVIVNLAGGCKEIEASAWKPGDKSTLTLQVAAHYYKLTIADEELVEIDAVNLVRKVGGVDQMAEIRAAIGV</sequence>
<comment type="caution">
    <text evidence="1">The sequence shown here is derived from an EMBL/GenBank/DDBJ whole genome shotgun (WGS) entry which is preliminary data.</text>
</comment>
<dbReference type="Pfam" id="PF04985">
    <property type="entry name" value="Phage_tube"/>
    <property type="match status" value="1"/>
</dbReference>
<keyword evidence="2" id="KW-1185">Reference proteome</keyword>
<dbReference type="InterPro" id="IPR006498">
    <property type="entry name" value="Tail_tube"/>
</dbReference>
<dbReference type="AlphaFoldDB" id="A0A554X0X4"/>
<organism evidence="1 2">
    <name type="scientific">Tepidimonas thermarum</name>
    <dbReference type="NCBI Taxonomy" id="335431"/>
    <lineage>
        <taxon>Bacteria</taxon>
        <taxon>Pseudomonadati</taxon>
        <taxon>Pseudomonadota</taxon>
        <taxon>Betaproteobacteria</taxon>
        <taxon>Burkholderiales</taxon>
        <taxon>Tepidimonas</taxon>
    </lineage>
</organism>
<dbReference type="NCBIfam" id="TIGR01611">
    <property type="entry name" value="tail_tube"/>
    <property type="match status" value="1"/>
</dbReference>